<sequence>MLRTSLYFPQVACKEGRSGCQVLTDLTSPSEPVASKKNLFEAGEAWNQNPVSVAPSKESSSGKRYKFVVAGHGKYEKVSADSGSPSQKLPLYS</sequence>
<dbReference type="AlphaFoldDB" id="A0A3P8RJH6"/>
<dbReference type="OMA" id="EAWNQNP"/>
<accession>A0A3P8RJH6</accession>
<evidence type="ECO:0000313" key="1">
    <source>
        <dbReference type="Ensembl" id="ENSAPEP00000000227.1"/>
    </source>
</evidence>
<dbReference type="STRING" id="161767.ENSAPEP00000000227"/>
<reference evidence="1" key="3">
    <citation type="submission" date="2025-09" db="UniProtKB">
        <authorList>
            <consortium name="Ensembl"/>
        </authorList>
    </citation>
    <scope>IDENTIFICATION</scope>
</reference>
<name>A0A3P8RJH6_AMPPE</name>
<reference evidence="1 2" key="1">
    <citation type="submission" date="2018-03" db="EMBL/GenBank/DDBJ databases">
        <title>Finding Nemo's genes: A chromosome-scale reference assembly of the genome of the orange clownfish Amphiprion percula.</title>
        <authorList>
            <person name="Lehmann R."/>
        </authorList>
    </citation>
    <scope>NUCLEOTIDE SEQUENCE</scope>
</reference>
<keyword evidence="2" id="KW-1185">Reference proteome</keyword>
<dbReference type="Proteomes" id="UP000265080">
    <property type="component" value="Chromosome 1"/>
</dbReference>
<proteinExistence type="predicted"/>
<evidence type="ECO:0000313" key="2">
    <source>
        <dbReference type="Proteomes" id="UP000265080"/>
    </source>
</evidence>
<dbReference type="Ensembl" id="ENSAPET00000000232.1">
    <property type="protein sequence ID" value="ENSAPEP00000000227.1"/>
    <property type="gene ID" value="ENSAPEG00000000167.1"/>
</dbReference>
<dbReference type="GeneTree" id="ENSGT01130000282019"/>
<reference evidence="1" key="2">
    <citation type="submission" date="2025-08" db="UniProtKB">
        <authorList>
            <consortium name="Ensembl"/>
        </authorList>
    </citation>
    <scope>IDENTIFICATION</scope>
</reference>
<organism evidence="1 2">
    <name type="scientific">Amphiprion percula</name>
    <name type="common">Orange clownfish</name>
    <name type="synonym">Lutjanus percula</name>
    <dbReference type="NCBI Taxonomy" id="161767"/>
    <lineage>
        <taxon>Eukaryota</taxon>
        <taxon>Metazoa</taxon>
        <taxon>Chordata</taxon>
        <taxon>Craniata</taxon>
        <taxon>Vertebrata</taxon>
        <taxon>Euteleostomi</taxon>
        <taxon>Actinopterygii</taxon>
        <taxon>Neopterygii</taxon>
        <taxon>Teleostei</taxon>
        <taxon>Neoteleostei</taxon>
        <taxon>Acanthomorphata</taxon>
        <taxon>Ovalentaria</taxon>
        <taxon>Pomacentridae</taxon>
        <taxon>Amphiprion</taxon>
    </lineage>
</organism>
<protein>
    <submittedName>
        <fullName evidence="1">Uncharacterized protein</fullName>
    </submittedName>
</protein>